<dbReference type="GO" id="GO:0003700">
    <property type="term" value="F:DNA-binding transcription factor activity"/>
    <property type="evidence" value="ECO:0007669"/>
    <property type="project" value="TreeGrafter"/>
</dbReference>
<dbReference type="Pfam" id="PF00440">
    <property type="entry name" value="TetR_N"/>
    <property type="match status" value="1"/>
</dbReference>
<feature type="DNA-binding region" description="H-T-H motif" evidence="4">
    <location>
        <begin position="39"/>
        <end position="58"/>
    </location>
</feature>
<dbReference type="GO" id="GO:0000976">
    <property type="term" value="F:transcription cis-regulatory region binding"/>
    <property type="evidence" value="ECO:0007669"/>
    <property type="project" value="TreeGrafter"/>
</dbReference>
<dbReference type="Proteomes" id="UP000467193">
    <property type="component" value="Chromosome"/>
</dbReference>
<evidence type="ECO:0000256" key="1">
    <source>
        <dbReference type="ARBA" id="ARBA00023015"/>
    </source>
</evidence>
<evidence type="ECO:0000313" key="7">
    <source>
        <dbReference type="Proteomes" id="UP000467193"/>
    </source>
</evidence>
<dbReference type="EMBL" id="AP022588">
    <property type="protein sequence ID" value="BBY30652.1"/>
    <property type="molecule type" value="Genomic_DNA"/>
</dbReference>
<dbReference type="KEGG" id="msei:MSEDJ_47480"/>
<dbReference type="PROSITE" id="PS50977">
    <property type="entry name" value="HTH_TETR_2"/>
    <property type="match status" value="1"/>
</dbReference>
<keyword evidence="1" id="KW-0805">Transcription regulation</keyword>
<evidence type="ECO:0000256" key="2">
    <source>
        <dbReference type="ARBA" id="ARBA00023125"/>
    </source>
</evidence>
<reference evidence="6 7" key="1">
    <citation type="journal article" date="2019" name="Emerg. Microbes Infect.">
        <title>Comprehensive subspecies identification of 175 nontuberculous mycobacteria species based on 7547 genomic profiles.</title>
        <authorList>
            <person name="Matsumoto Y."/>
            <person name="Kinjo T."/>
            <person name="Motooka D."/>
            <person name="Nabeya D."/>
            <person name="Jung N."/>
            <person name="Uechi K."/>
            <person name="Horii T."/>
            <person name="Iida T."/>
            <person name="Fujita J."/>
            <person name="Nakamura S."/>
        </authorList>
    </citation>
    <scope>NUCLEOTIDE SEQUENCE [LARGE SCALE GENOMIC DNA]</scope>
    <source>
        <strain evidence="6 7">JCM 17899</strain>
    </source>
</reference>
<dbReference type="PANTHER" id="PTHR30055:SF234">
    <property type="entry name" value="HTH-TYPE TRANSCRIPTIONAL REGULATOR BETI"/>
    <property type="match status" value="1"/>
</dbReference>
<evidence type="ECO:0000259" key="5">
    <source>
        <dbReference type="PROSITE" id="PS50977"/>
    </source>
</evidence>
<organism evidence="6 7">
    <name type="scientific">Mycolicibacterium sediminis</name>
    <dbReference type="NCBI Taxonomy" id="1286180"/>
    <lineage>
        <taxon>Bacteria</taxon>
        <taxon>Bacillati</taxon>
        <taxon>Actinomycetota</taxon>
        <taxon>Actinomycetes</taxon>
        <taxon>Mycobacteriales</taxon>
        <taxon>Mycobacteriaceae</taxon>
        <taxon>Mycolicibacterium</taxon>
    </lineage>
</organism>
<dbReference type="InterPro" id="IPR050109">
    <property type="entry name" value="HTH-type_TetR-like_transc_reg"/>
</dbReference>
<feature type="domain" description="HTH tetR-type" evidence="5">
    <location>
        <begin position="16"/>
        <end position="76"/>
    </location>
</feature>
<dbReference type="InterPro" id="IPR009057">
    <property type="entry name" value="Homeodomain-like_sf"/>
</dbReference>
<name>A0A7I7QWI8_9MYCO</name>
<protein>
    <submittedName>
        <fullName evidence="6">TetR family transcriptional regulator</fullName>
    </submittedName>
</protein>
<evidence type="ECO:0000256" key="3">
    <source>
        <dbReference type="ARBA" id="ARBA00023163"/>
    </source>
</evidence>
<dbReference type="PRINTS" id="PR00455">
    <property type="entry name" value="HTHTETR"/>
</dbReference>
<keyword evidence="7" id="KW-1185">Reference proteome</keyword>
<keyword evidence="3" id="KW-0804">Transcription</keyword>
<dbReference type="AlphaFoldDB" id="A0A7I7QWI8"/>
<gene>
    <name evidence="6" type="ORF">MSEDJ_47480</name>
</gene>
<dbReference type="InterPro" id="IPR001647">
    <property type="entry name" value="HTH_TetR"/>
</dbReference>
<proteinExistence type="predicted"/>
<accession>A0A7I7QWI8</accession>
<dbReference type="Gene3D" id="1.10.357.10">
    <property type="entry name" value="Tetracycline Repressor, domain 2"/>
    <property type="match status" value="1"/>
</dbReference>
<evidence type="ECO:0000313" key="6">
    <source>
        <dbReference type="EMBL" id="BBY30652.1"/>
    </source>
</evidence>
<keyword evidence="2 4" id="KW-0238">DNA-binding</keyword>
<dbReference type="PANTHER" id="PTHR30055">
    <property type="entry name" value="HTH-TYPE TRANSCRIPTIONAL REGULATOR RUTR"/>
    <property type="match status" value="1"/>
</dbReference>
<evidence type="ECO:0000256" key="4">
    <source>
        <dbReference type="PROSITE-ProRule" id="PRU00335"/>
    </source>
</evidence>
<dbReference type="SUPFAM" id="SSF46689">
    <property type="entry name" value="Homeodomain-like"/>
    <property type="match status" value="1"/>
</dbReference>
<sequence>MPTGGLRPRAAEVQRRQTYERVFAAAIAEFKRAGMADADIGAIVTAAGVARGTFYFHFPSKEHVLLELERREEKRIAAEMTRFTRTSEVLPDMLAEVVRVVVAAERRLGPRLFKDVLAVHFSPSRPPDDEWSDHEIIVVLVDRIEAARDRGEVDPSVEASLSAMFFLLGLYALLTTTQRSSRVRAFMLDAFVAQFWRGIEAR</sequence>